<accession>A0ABX0U3P3</accession>
<evidence type="ECO:0000313" key="2">
    <source>
        <dbReference type="EMBL" id="NIJ25155.1"/>
    </source>
</evidence>
<name>A0ABX0U3P3_9SPHN</name>
<keyword evidence="3" id="KW-1185">Reference proteome</keyword>
<evidence type="ECO:0000259" key="1">
    <source>
        <dbReference type="Pfam" id="PF04230"/>
    </source>
</evidence>
<organism evidence="2 3">
    <name type="scientific">Sphingomonas japonica</name>
    <dbReference type="NCBI Taxonomy" id="511662"/>
    <lineage>
        <taxon>Bacteria</taxon>
        <taxon>Pseudomonadati</taxon>
        <taxon>Pseudomonadota</taxon>
        <taxon>Alphaproteobacteria</taxon>
        <taxon>Sphingomonadales</taxon>
        <taxon>Sphingomonadaceae</taxon>
        <taxon>Sphingomonas</taxon>
    </lineage>
</organism>
<proteinExistence type="predicted"/>
<dbReference type="PANTHER" id="PTHR36836">
    <property type="entry name" value="COLANIC ACID BIOSYNTHESIS PROTEIN WCAK"/>
    <property type="match status" value="1"/>
</dbReference>
<sequence>MNMLLHGSYFGYNFGDTLLCQLFAAWVKDGQPDTRLILPLANARNCRMIGADARGPANALTGDALIFAGGGYFGQPSSGLKRWTARAYLRHMLLANWARRRIPYCILGTGVGPVSSARMQSDLAKLFEEADIAVVRDPESAQFLHDWGVRREVEIGVDAVVTAQKEELRRNAHWDRSALPVVKGPLVALHTEVHASPEEVGMMAELISRLLTETDWHLLLLSDGVRTGNRTGWHEKVPVDPASAARVTRLGYDRDPQKLIGVLDAVDLVITTKLHVGIVRCALNKPVISIPRHAKTPRFYRQMALSDWCVSDPRNRVDLAMELAHGWENGLRPSFTAFEKARSTGFYRRRVASFCDAVASRG</sequence>
<comment type="caution">
    <text evidence="2">The sequence shown here is derived from an EMBL/GenBank/DDBJ whole genome shotgun (WGS) entry which is preliminary data.</text>
</comment>
<dbReference type="EMBL" id="JAASQP010000001">
    <property type="protein sequence ID" value="NIJ25155.1"/>
    <property type="molecule type" value="Genomic_DNA"/>
</dbReference>
<dbReference type="InterPro" id="IPR007345">
    <property type="entry name" value="Polysacch_pyruvyl_Trfase"/>
</dbReference>
<dbReference type="PANTHER" id="PTHR36836:SF1">
    <property type="entry name" value="COLANIC ACID BIOSYNTHESIS PROTEIN WCAK"/>
    <property type="match status" value="1"/>
</dbReference>
<dbReference type="Pfam" id="PF04230">
    <property type="entry name" value="PS_pyruv_trans"/>
    <property type="match status" value="1"/>
</dbReference>
<evidence type="ECO:0000313" key="3">
    <source>
        <dbReference type="Proteomes" id="UP000788153"/>
    </source>
</evidence>
<feature type="domain" description="Polysaccharide pyruvyl transferase" evidence="1">
    <location>
        <begin position="13"/>
        <end position="292"/>
    </location>
</feature>
<dbReference type="Proteomes" id="UP000788153">
    <property type="component" value="Unassembled WGS sequence"/>
</dbReference>
<reference evidence="2 3" key="1">
    <citation type="submission" date="2020-03" db="EMBL/GenBank/DDBJ databases">
        <title>Genomic Encyclopedia of Type Strains, Phase IV (KMG-IV): sequencing the most valuable type-strain genomes for metagenomic binning, comparative biology and taxonomic classification.</title>
        <authorList>
            <person name="Goeker M."/>
        </authorList>
    </citation>
    <scope>NUCLEOTIDE SEQUENCE [LARGE SCALE GENOMIC DNA]</scope>
    <source>
        <strain evidence="2 3">DSM 22753</strain>
    </source>
</reference>
<gene>
    <name evidence="2" type="ORF">FHT01_002697</name>
</gene>
<protein>
    <submittedName>
        <fullName evidence="2">Polysaccharide pyruvyl transferase WcaK-like protein</fullName>
    </submittedName>
</protein>